<keyword evidence="3" id="KW-1185">Reference proteome</keyword>
<dbReference type="KEGG" id="acm:AciX9_1483"/>
<dbReference type="AlphaFoldDB" id="E8WWX5"/>
<proteinExistence type="predicted"/>
<feature type="transmembrane region" description="Helical" evidence="1">
    <location>
        <begin position="12"/>
        <end position="36"/>
    </location>
</feature>
<keyword evidence="1" id="KW-0812">Transmembrane</keyword>
<dbReference type="PaxDb" id="1198114-AciX9_1483"/>
<dbReference type="STRING" id="1198114.AciX9_1483"/>
<dbReference type="HOGENOM" id="CLU_3099375_0_0_0"/>
<dbReference type="Proteomes" id="UP000000343">
    <property type="component" value="Chromosome"/>
</dbReference>
<evidence type="ECO:0000313" key="2">
    <source>
        <dbReference type="EMBL" id="ADW68536.1"/>
    </source>
</evidence>
<dbReference type="EMBL" id="CP002480">
    <property type="protein sequence ID" value="ADW68536.1"/>
    <property type="molecule type" value="Genomic_DNA"/>
</dbReference>
<dbReference type="RefSeq" id="WP_013579856.1">
    <property type="nucleotide sequence ID" value="NC_015064.1"/>
</dbReference>
<organism evidence="3">
    <name type="scientific">Granulicella tundricola (strain ATCC BAA-1859 / DSM 23138 / MP5ACTX9)</name>
    <dbReference type="NCBI Taxonomy" id="1198114"/>
    <lineage>
        <taxon>Bacteria</taxon>
        <taxon>Pseudomonadati</taxon>
        <taxon>Acidobacteriota</taxon>
        <taxon>Terriglobia</taxon>
        <taxon>Terriglobales</taxon>
        <taxon>Acidobacteriaceae</taxon>
        <taxon>Granulicella</taxon>
    </lineage>
</organism>
<reference evidence="3" key="1">
    <citation type="submission" date="2011-01" db="EMBL/GenBank/DDBJ databases">
        <title>Complete sequence of chromosome of Acidobacterium sp. MP5ACTX9.</title>
        <authorList>
            <consortium name="US DOE Joint Genome Institute"/>
            <person name="Lucas S."/>
            <person name="Copeland A."/>
            <person name="Lapidus A."/>
            <person name="Cheng J.-F."/>
            <person name="Goodwin L."/>
            <person name="Pitluck S."/>
            <person name="Teshima H."/>
            <person name="Detter J.C."/>
            <person name="Han C."/>
            <person name="Tapia R."/>
            <person name="Land M."/>
            <person name="Hauser L."/>
            <person name="Kyrpides N."/>
            <person name="Ivanova N."/>
            <person name="Ovchinnikova G."/>
            <person name="Pagani I."/>
            <person name="Rawat S.R."/>
            <person name="Mannisto M."/>
            <person name="Haggblom M.M."/>
            <person name="Woyke T."/>
        </authorList>
    </citation>
    <scope>NUCLEOTIDE SEQUENCE [LARGE SCALE GENOMIC DNA]</scope>
    <source>
        <strain evidence="3">MP5ACTX9</strain>
    </source>
</reference>
<keyword evidence="1" id="KW-1133">Transmembrane helix</keyword>
<protein>
    <submittedName>
        <fullName evidence="2">Uncharacterized protein</fullName>
    </submittedName>
</protein>
<evidence type="ECO:0000256" key="1">
    <source>
        <dbReference type="SAM" id="Phobius"/>
    </source>
</evidence>
<keyword evidence="1" id="KW-0472">Membrane</keyword>
<evidence type="ECO:0000313" key="3">
    <source>
        <dbReference type="Proteomes" id="UP000000343"/>
    </source>
</evidence>
<accession>E8WWX5</accession>
<sequence>MKDGSRQDVTGVPGALALINFYLLLSVNPSGVLGWIGERIELIKIDQSDQG</sequence>
<name>E8WWX5_GRATM</name>
<gene>
    <name evidence="2" type="ordered locus">AciX9_1483</name>
</gene>